<dbReference type="EMBL" id="VKKU01000002">
    <property type="protein sequence ID" value="TSB01986.1"/>
    <property type="molecule type" value="Genomic_DNA"/>
</dbReference>
<dbReference type="InterPro" id="IPR029058">
    <property type="entry name" value="AB_hydrolase_fold"/>
</dbReference>
<dbReference type="GO" id="GO:0018738">
    <property type="term" value="F:S-formylglutathione hydrolase activity"/>
    <property type="evidence" value="ECO:0007669"/>
    <property type="project" value="UniProtKB-UniRule"/>
</dbReference>
<evidence type="ECO:0000256" key="2">
    <source>
        <dbReference type="ARBA" id="ARBA00012479"/>
    </source>
</evidence>
<evidence type="ECO:0000256" key="6">
    <source>
        <dbReference type="NCBIfam" id="TIGR02821"/>
    </source>
</evidence>
<feature type="active site" description="Charge relay system" evidence="7">
    <location>
        <position position="150"/>
    </location>
</feature>
<dbReference type="OrthoDB" id="9782200at2"/>
<accession>A0A553WBD1</accession>
<evidence type="ECO:0000256" key="1">
    <source>
        <dbReference type="ARBA" id="ARBA00005622"/>
    </source>
</evidence>
<protein>
    <recommendedName>
        <fullName evidence="2 6">S-formylglutathione hydrolase</fullName>
        <ecNumber evidence="2 6">3.1.2.12</ecNumber>
    </recommendedName>
</protein>
<name>A0A553WBD1_9SPHN</name>
<keyword evidence="3 8" id="KW-0719">Serine esterase</keyword>
<dbReference type="GO" id="GO:0052689">
    <property type="term" value="F:carboxylic ester hydrolase activity"/>
    <property type="evidence" value="ECO:0007669"/>
    <property type="project" value="UniProtKB-KW"/>
</dbReference>
<dbReference type="FunFam" id="3.40.50.1820:FF:000002">
    <property type="entry name" value="S-formylglutathione hydrolase"/>
    <property type="match status" value="1"/>
</dbReference>
<evidence type="ECO:0000256" key="5">
    <source>
        <dbReference type="ARBA" id="ARBA00047590"/>
    </source>
</evidence>
<evidence type="ECO:0000256" key="8">
    <source>
        <dbReference type="RuleBase" id="RU363068"/>
    </source>
</evidence>
<gene>
    <name evidence="9" type="primary">fghA</name>
    <name evidence="9" type="ORF">FOM92_12650</name>
</gene>
<proteinExistence type="inferred from homology"/>
<dbReference type="Proteomes" id="UP000320160">
    <property type="component" value="Unassembled WGS sequence"/>
</dbReference>
<comment type="caution">
    <text evidence="9">The sequence shown here is derived from an EMBL/GenBank/DDBJ whole genome shotgun (WGS) entry which is preliminary data.</text>
</comment>
<dbReference type="RefSeq" id="WP_143777206.1">
    <property type="nucleotide sequence ID" value="NZ_VKKU01000002.1"/>
</dbReference>
<dbReference type="PANTHER" id="PTHR10061:SF0">
    <property type="entry name" value="S-FORMYLGLUTATHIONE HYDROLASE"/>
    <property type="match status" value="1"/>
</dbReference>
<dbReference type="Pfam" id="PF00756">
    <property type="entry name" value="Esterase"/>
    <property type="match status" value="1"/>
</dbReference>
<dbReference type="GO" id="GO:0046294">
    <property type="term" value="P:formaldehyde catabolic process"/>
    <property type="evidence" value="ECO:0007669"/>
    <property type="project" value="InterPro"/>
</dbReference>
<feature type="active site" description="Charge relay system" evidence="7">
    <location>
        <position position="226"/>
    </location>
</feature>
<evidence type="ECO:0000256" key="4">
    <source>
        <dbReference type="ARBA" id="ARBA00022801"/>
    </source>
</evidence>
<comment type="catalytic activity">
    <reaction evidence="5 8">
        <text>S-formylglutathione + H2O = formate + glutathione + H(+)</text>
        <dbReference type="Rhea" id="RHEA:14961"/>
        <dbReference type="ChEBI" id="CHEBI:15377"/>
        <dbReference type="ChEBI" id="CHEBI:15378"/>
        <dbReference type="ChEBI" id="CHEBI:15740"/>
        <dbReference type="ChEBI" id="CHEBI:57688"/>
        <dbReference type="ChEBI" id="CHEBI:57925"/>
        <dbReference type="EC" id="3.1.2.12"/>
    </reaction>
</comment>
<dbReference type="GO" id="GO:0005829">
    <property type="term" value="C:cytosol"/>
    <property type="evidence" value="ECO:0007669"/>
    <property type="project" value="TreeGrafter"/>
</dbReference>
<dbReference type="InterPro" id="IPR000801">
    <property type="entry name" value="Esterase-like"/>
</dbReference>
<organism evidence="9 10">
    <name type="scientific">Sphingorhabdus contaminans</name>
    <dbReference type="NCBI Taxonomy" id="1343899"/>
    <lineage>
        <taxon>Bacteria</taxon>
        <taxon>Pseudomonadati</taxon>
        <taxon>Pseudomonadota</taxon>
        <taxon>Alphaproteobacteria</taxon>
        <taxon>Sphingomonadales</taxon>
        <taxon>Sphingomonadaceae</taxon>
        <taxon>Sphingorhabdus</taxon>
    </lineage>
</organism>
<dbReference type="Gene3D" id="3.40.50.1820">
    <property type="entry name" value="alpha/beta hydrolase"/>
    <property type="match status" value="1"/>
</dbReference>
<evidence type="ECO:0000256" key="7">
    <source>
        <dbReference type="PIRSR" id="PIRSR614186-1"/>
    </source>
</evidence>
<reference evidence="9 10" key="1">
    <citation type="submission" date="2019-07" db="EMBL/GenBank/DDBJ databases">
        <authorList>
            <person name="Park M."/>
        </authorList>
    </citation>
    <scope>NUCLEOTIDE SEQUENCE [LARGE SCALE GENOMIC DNA]</scope>
    <source>
        <strain evidence="9 10">KCTC32445</strain>
    </source>
</reference>
<dbReference type="EC" id="3.1.2.12" evidence="2 6"/>
<dbReference type="PANTHER" id="PTHR10061">
    <property type="entry name" value="S-FORMYLGLUTATHIONE HYDROLASE"/>
    <property type="match status" value="1"/>
</dbReference>
<feature type="active site" description="Charge relay system" evidence="7">
    <location>
        <position position="259"/>
    </location>
</feature>
<dbReference type="SUPFAM" id="SSF53474">
    <property type="entry name" value="alpha/beta-Hydrolases"/>
    <property type="match status" value="1"/>
</dbReference>
<keyword evidence="10" id="KW-1185">Reference proteome</keyword>
<keyword evidence="4 8" id="KW-0378">Hydrolase</keyword>
<dbReference type="AlphaFoldDB" id="A0A553WBD1"/>
<comment type="function">
    <text evidence="8">Serine hydrolase involved in the detoxification of formaldehyde.</text>
</comment>
<evidence type="ECO:0000313" key="10">
    <source>
        <dbReference type="Proteomes" id="UP000320160"/>
    </source>
</evidence>
<evidence type="ECO:0000313" key="9">
    <source>
        <dbReference type="EMBL" id="TSB01986.1"/>
    </source>
</evidence>
<evidence type="ECO:0000256" key="3">
    <source>
        <dbReference type="ARBA" id="ARBA00022487"/>
    </source>
</evidence>
<sequence length="281" mass="30466">MTFETVSTNTAFGGVQGVYKHHSTATGTEMTFSVYVPPHAPGAKLPVVWYLSGLTCTHANVTEKGEFRRACSELGLIFVAPDTSPRGEGVPDDPDGAYDFGLGAGFYVNALVEPFAEHYRMRGYIESELPHLVAEHFPVDMERQGIMGHSMGGHGALTISLRAPGKFRSTSAFAPIVSPLNCPWGEKALGGYLGPDRELWAEYDACALIAGGARLPDLLVDQGEGDNFLAEQLKTHLLVEACEAAGQQATIRMQPGYDHSYYFISTFMADHLAWHAARLKA</sequence>
<dbReference type="InterPro" id="IPR014186">
    <property type="entry name" value="S-formylglutathione_hydrol"/>
</dbReference>
<comment type="similarity">
    <text evidence="1 8">Belongs to the esterase D family.</text>
</comment>
<dbReference type="NCBIfam" id="TIGR02821">
    <property type="entry name" value="fghA_ester_D"/>
    <property type="match status" value="1"/>
</dbReference>